<sequence>MKMRVGHPLILQGIRDGNHQKPPRFKTSIYQILTINEFEMV</sequence>
<dbReference type="AlphaFoldDB" id="U5C6X0"/>
<accession>U5C6X0</accession>
<evidence type="ECO:0000313" key="1">
    <source>
        <dbReference type="EMBL" id="ERM84706.1"/>
    </source>
</evidence>
<dbReference type="Proteomes" id="UP000016843">
    <property type="component" value="Unassembled WGS sequence"/>
</dbReference>
<proteinExistence type="predicted"/>
<reference evidence="1 2" key="1">
    <citation type="journal article" date="2013" name="Genome Announc.">
        <title>Draft Genome Sequence of the Psychrophilic and Alkaliphilic Rhodonellum psychrophilum Strain GCM71T.</title>
        <authorList>
            <person name="Hauptmann A.L."/>
            <person name="Glaring M.A."/>
            <person name="Hallin P.F."/>
            <person name="Prieme A."/>
            <person name="Stougaard P."/>
        </authorList>
    </citation>
    <scope>NUCLEOTIDE SEQUENCE [LARGE SCALE GENOMIC DNA]</scope>
    <source>
        <strain evidence="1 2">GCM71</strain>
    </source>
</reference>
<protein>
    <submittedName>
        <fullName evidence="1">Uncharacterized protein</fullName>
    </submittedName>
</protein>
<name>U5C6X0_9BACT</name>
<gene>
    <name evidence="1" type="ORF">P872_23640</name>
</gene>
<dbReference type="EMBL" id="AWXR01000002">
    <property type="protein sequence ID" value="ERM84706.1"/>
    <property type="molecule type" value="Genomic_DNA"/>
</dbReference>
<evidence type="ECO:0000313" key="2">
    <source>
        <dbReference type="Proteomes" id="UP000016843"/>
    </source>
</evidence>
<organism evidence="1 2">
    <name type="scientific">Rhodonellum psychrophilum GCM71 = DSM 17998</name>
    <dbReference type="NCBI Taxonomy" id="1123057"/>
    <lineage>
        <taxon>Bacteria</taxon>
        <taxon>Pseudomonadati</taxon>
        <taxon>Bacteroidota</taxon>
        <taxon>Cytophagia</taxon>
        <taxon>Cytophagales</taxon>
        <taxon>Cytophagaceae</taxon>
        <taxon>Rhodonellum</taxon>
    </lineage>
</organism>
<comment type="caution">
    <text evidence="1">The sequence shown here is derived from an EMBL/GenBank/DDBJ whole genome shotgun (WGS) entry which is preliminary data.</text>
</comment>
<keyword evidence="2" id="KW-1185">Reference proteome</keyword>